<gene>
    <name evidence="1" type="ORF">bsdcttw_14650</name>
</gene>
<proteinExistence type="predicted"/>
<accession>A0A7I8DM76</accession>
<dbReference type="RefSeq" id="WP_207726515.1">
    <property type="nucleotide sequence ID" value="NZ_AP023368.1"/>
</dbReference>
<dbReference type="EMBL" id="AP023368">
    <property type="protein sequence ID" value="BCJ98424.1"/>
    <property type="molecule type" value="Genomic_DNA"/>
</dbReference>
<dbReference type="AlphaFoldDB" id="A0A7I8DM76"/>
<dbReference type="SUPFAM" id="SSF50494">
    <property type="entry name" value="Trypsin-like serine proteases"/>
    <property type="match status" value="1"/>
</dbReference>
<organism evidence="1 2">
    <name type="scientific">Anaerocolumna chitinilytica</name>
    <dbReference type="NCBI Taxonomy" id="1727145"/>
    <lineage>
        <taxon>Bacteria</taxon>
        <taxon>Bacillati</taxon>
        <taxon>Bacillota</taxon>
        <taxon>Clostridia</taxon>
        <taxon>Lachnospirales</taxon>
        <taxon>Lachnospiraceae</taxon>
        <taxon>Anaerocolumna</taxon>
    </lineage>
</organism>
<reference evidence="1 2" key="1">
    <citation type="submission" date="2020-08" db="EMBL/GenBank/DDBJ databases">
        <title>Draft genome sequencing of an Anaerocolumna strain isolated from anoxic soil subjected to BSD treatment.</title>
        <authorList>
            <person name="Uek A."/>
            <person name="Tonouchi A."/>
        </authorList>
    </citation>
    <scope>NUCLEOTIDE SEQUENCE [LARGE SCALE GENOMIC DNA]</scope>
    <source>
        <strain evidence="1 2">CTTW</strain>
    </source>
</reference>
<dbReference type="Proteomes" id="UP000515703">
    <property type="component" value="Chromosome"/>
</dbReference>
<dbReference type="InterPro" id="IPR009003">
    <property type="entry name" value="Peptidase_S1_PA"/>
</dbReference>
<name>A0A7I8DM76_9FIRM</name>
<reference evidence="1 2" key="2">
    <citation type="submission" date="2020-08" db="EMBL/GenBank/DDBJ databases">
        <authorList>
            <person name="Ueki A."/>
            <person name="Tonouchi A."/>
        </authorList>
    </citation>
    <scope>NUCLEOTIDE SEQUENCE [LARGE SCALE GENOMIC DNA]</scope>
    <source>
        <strain evidence="1 2">CTTW</strain>
    </source>
</reference>
<evidence type="ECO:0000313" key="1">
    <source>
        <dbReference type="EMBL" id="BCJ98424.1"/>
    </source>
</evidence>
<evidence type="ECO:0008006" key="3">
    <source>
        <dbReference type="Google" id="ProtNLM"/>
    </source>
</evidence>
<evidence type="ECO:0000313" key="2">
    <source>
        <dbReference type="Proteomes" id="UP000515703"/>
    </source>
</evidence>
<dbReference type="KEGG" id="acht:bsdcttw_14650"/>
<protein>
    <recommendedName>
        <fullName evidence="3">Peptidase S1 domain-containing protein</fullName>
    </recommendedName>
</protein>
<keyword evidence="2" id="KW-1185">Reference proteome</keyword>
<sequence length="221" mass="23009">MNRSSQNNSNPISIVEDNDYQKTEATNLVGGDVIIHNGYYFTLSIGGSAYGSKAILFNGHFTAPGYEVDTASGTRLGTLAAKQFSNNQVGDNSIATVNSDFNTTNLVKGSSQNFAITGTYNNPPVGTLLYKYGGTSGIAAVTVTGTNQSMSVVSDGTTYVIKGMTNANITSGSSAGGDSGGPYYSWYNNGWAYSGVHSASDSTSVSFTPLINITGFSVKTN</sequence>
<dbReference type="Gene3D" id="2.40.10.10">
    <property type="entry name" value="Trypsin-like serine proteases"/>
    <property type="match status" value="2"/>
</dbReference>
<dbReference type="InterPro" id="IPR043504">
    <property type="entry name" value="Peptidase_S1_PA_chymotrypsin"/>
</dbReference>